<reference evidence="2" key="1">
    <citation type="journal article" date="2019" name="Int. J. Syst. Evol. Microbiol.">
        <title>The Global Catalogue of Microorganisms (GCM) 10K type strain sequencing project: providing services to taxonomists for standard genome sequencing and annotation.</title>
        <authorList>
            <consortium name="The Broad Institute Genomics Platform"/>
            <consortium name="The Broad Institute Genome Sequencing Center for Infectious Disease"/>
            <person name="Wu L."/>
            <person name="Ma J."/>
        </authorList>
    </citation>
    <scope>NUCLEOTIDE SEQUENCE [LARGE SCALE GENOMIC DNA]</scope>
    <source>
        <strain evidence="2">JCM 31486</strain>
    </source>
</reference>
<sequence>MTTPVPYVSRYDRRVQLVQRALTANSELGDKAALALAEHVLNALDHMPENVR</sequence>
<evidence type="ECO:0000313" key="1">
    <source>
        <dbReference type="EMBL" id="MFD1047509.1"/>
    </source>
</evidence>
<organism evidence="1 2">
    <name type="scientific">Kibdelosporangium lantanae</name>
    <dbReference type="NCBI Taxonomy" id="1497396"/>
    <lineage>
        <taxon>Bacteria</taxon>
        <taxon>Bacillati</taxon>
        <taxon>Actinomycetota</taxon>
        <taxon>Actinomycetes</taxon>
        <taxon>Pseudonocardiales</taxon>
        <taxon>Pseudonocardiaceae</taxon>
        <taxon>Kibdelosporangium</taxon>
    </lineage>
</organism>
<name>A0ABW3MCW1_9PSEU</name>
<protein>
    <submittedName>
        <fullName evidence="1">DUF6307 family protein</fullName>
    </submittedName>
</protein>
<comment type="caution">
    <text evidence="1">The sequence shown here is derived from an EMBL/GenBank/DDBJ whole genome shotgun (WGS) entry which is preliminary data.</text>
</comment>
<dbReference type="Pfam" id="PF19826">
    <property type="entry name" value="DUF6307"/>
    <property type="match status" value="1"/>
</dbReference>
<evidence type="ECO:0000313" key="2">
    <source>
        <dbReference type="Proteomes" id="UP001597045"/>
    </source>
</evidence>
<dbReference type="Proteomes" id="UP001597045">
    <property type="component" value="Unassembled WGS sequence"/>
</dbReference>
<dbReference type="EMBL" id="JBHTIS010001110">
    <property type="protein sequence ID" value="MFD1047509.1"/>
    <property type="molecule type" value="Genomic_DNA"/>
</dbReference>
<proteinExistence type="predicted"/>
<dbReference type="InterPro" id="IPR046274">
    <property type="entry name" value="DUF6307"/>
</dbReference>
<accession>A0ABW3MCW1</accession>
<gene>
    <name evidence="1" type="ORF">ACFQ1S_19165</name>
</gene>
<keyword evidence="2" id="KW-1185">Reference proteome</keyword>